<dbReference type="InterPro" id="IPR036936">
    <property type="entry name" value="CRIB_dom_sf"/>
</dbReference>
<protein>
    <recommendedName>
        <fullName evidence="14">WH1 domain-containing protein</fullName>
    </recommendedName>
</protein>
<feature type="region of interest" description="Disordered" evidence="8">
    <location>
        <begin position="176"/>
        <end position="225"/>
    </location>
</feature>
<evidence type="ECO:0000256" key="2">
    <source>
        <dbReference type="ARBA" id="ARBA00004245"/>
    </source>
</evidence>
<dbReference type="PROSITE" id="PS50229">
    <property type="entry name" value="WH1"/>
    <property type="match status" value="1"/>
</dbReference>
<evidence type="ECO:0008006" key="14">
    <source>
        <dbReference type="Google" id="ProtNLM"/>
    </source>
</evidence>
<keyword evidence="3" id="KW-0963">Cytoplasm</keyword>
<evidence type="ECO:0000256" key="6">
    <source>
        <dbReference type="ARBA" id="ARBA00023212"/>
    </source>
</evidence>
<dbReference type="GO" id="GO:0007015">
    <property type="term" value="P:actin filament organization"/>
    <property type="evidence" value="ECO:0007669"/>
    <property type="project" value="InterPro"/>
</dbReference>
<evidence type="ECO:0000313" key="12">
    <source>
        <dbReference type="EMBL" id="KAE9534300.1"/>
    </source>
</evidence>
<dbReference type="Pfam" id="PF02205">
    <property type="entry name" value="WH2"/>
    <property type="match status" value="2"/>
</dbReference>
<gene>
    <name evidence="12" type="ORF">AGLY_008390</name>
</gene>
<dbReference type="EMBL" id="VYZN01000028">
    <property type="protein sequence ID" value="KAE9534300.1"/>
    <property type="molecule type" value="Genomic_DNA"/>
</dbReference>
<dbReference type="InterPro" id="IPR011026">
    <property type="entry name" value="WAS_C"/>
</dbReference>
<dbReference type="InterPro" id="IPR000697">
    <property type="entry name" value="WH1/EVH1_dom"/>
</dbReference>
<evidence type="ECO:0000256" key="8">
    <source>
        <dbReference type="SAM" id="MobiDB-lite"/>
    </source>
</evidence>
<feature type="compositionally biased region" description="Polar residues" evidence="8">
    <location>
        <begin position="186"/>
        <end position="203"/>
    </location>
</feature>
<dbReference type="PROSITE" id="PS51082">
    <property type="entry name" value="WH2"/>
    <property type="match status" value="2"/>
</dbReference>
<feature type="domain" description="WH1" evidence="10">
    <location>
        <begin position="65"/>
        <end position="174"/>
    </location>
</feature>
<dbReference type="Gene3D" id="2.30.29.30">
    <property type="entry name" value="Pleckstrin-homology domain (PH domain)/Phosphotyrosine-binding domain (PTB)"/>
    <property type="match status" value="1"/>
</dbReference>
<keyword evidence="7" id="KW-0539">Nucleus</keyword>
<reference evidence="12 13" key="1">
    <citation type="submission" date="2019-08" db="EMBL/GenBank/DDBJ databases">
        <title>The genome of the soybean aphid Biotype 1, its phylome, world population structure and adaptation to the North American continent.</title>
        <authorList>
            <person name="Giordano R."/>
            <person name="Donthu R.K."/>
            <person name="Hernandez A.G."/>
            <person name="Wright C.L."/>
            <person name="Zimin A.V."/>
        </authorList>
    </citation>
    <scope>NUCLEOTIDE SEQUENCE [LARGE SCALE GENOMIC DNA]</scope>
    <source>
        <tissue evidence="12">Whole aphids</tissue>
    </source>
</reference>
<evidence type="ECO:0000259" key="10">
    <source>
        <dbReference type="PROSITE" id="PS50229"/>
    </source>
</evidence>
<name>A0A6G0TKG6_APHGL</name>
<dbReference type="SUPFAM" id="SSF47912">
    <property type="entry name" value="Wiscott-Aldrich syndrome protein, WASP, C-terminal domain"/>
    <property type="match status" value="2"/>
</dbReference>
<keyword evidence="6" id="KW-0206">Cytoskeleton</keyword>
<dbReference type="CDD" id="cd21762">
    <property type="entry name" value="WH2"/>
    <property type="match status" value="1"/>
</dbReference>
<dbReference type="Pfam" id="PF00786">
    <property type="entry name" value="PBD"/>
    <property type="match status" value="1"/>
</dbReference>
<dbReference type="PANTHER" id="PTHR11202">
    <property type="entry name" value="SPROUTY-RELATED, EVH1 DOMAIN-CONTAINING PROTEIN FAMILY MEMBER"/>
    <property type="match status" value="1"/>
</dbReference>
<proteinExistence type="predicted"/>
<keyword evidence="4" id="KW-0597">Phosphoprotein</keyword>
<dbReference type="CDD" id="cd00132">
    <property type="entry name" value="CRIB"/>
    <property type="match status" value="1"/>
</dbReference>
<feature type="domain" description="CRIB" evidence="9">
    <location>
        <begin position="231"/>
        <end position="244"/>
    </location>
</feature>
<feature type="compositionally biased region" description="Pro residues" evidence="8">
    <location>
        <begin position="306"/>
        <end position="323"/>
    </location>
</feature>
<evidence type="ECO:0000259" key="9">
    <source>
        <dbReference type="PROSITE" id="PS50108"/>
    </source>
</evidence>
<dbReference type="Gene3D" id="3.90.810.10">
    <property type="entry name" value="CRIB domain"/>
    <property type="match status" value="2"/>
</dbReference>
<dbReference type="FunFam" id="3.90.810.10:FF:000003">
    <property type="entry name" value="Neural Wiskott-Aldrich syndrome protein-like"/>
    <property type="match status" value="1"/>
</dbReference>
<dbReference type="SUPFAM" id="SSF50729">
    <property type="entry name" value="PH domain-like"/>
    <property type="match status" value="1"/>
</dbReference>
<feature type="domain" description="WH2" evidence="11">
    <location>
        <begin position="388"/>
        <end position="405"/>
    </location>
</feature>
<comment type="caution">
    <text evidence="12">The sequence shown here is derived from an EMBL/GenBank/DDBJ whole genome shotgun (WGS) entry which is preliminary data.</text>
</comment>
<evidence type="ECO:0000313" key="13">
    <source>
        <dbReference type="Proteomes" id="UP000475862"/>
    </source>
</evidence>
<evidence type="ECO:0000256" key="4">
    <source>
        <dbReference type="ARBA" id="ARBA00022553"/>
    </source>
</evidence>
<dbReference type="PROSITE" id="PS50108">
    <property type="entry name" value="CRIB"/>
    <property type="match status" value="1"/>
</dbReference>
<evidence type="ECO:0000256" key="7">
    <source>
        <dbReference type="ARBA" id="ARBA00023242"/>
    </source>
</evidence>
<feature type="region of interest" description="Disordered" evidence="8">
    <location>
        <begin position="303"/>
        <end position="344"/>
    </location>
</feature>
<dbReference type="PANTHER" id="PTHR11202:SF36">
    <property type="entry name" value="ACTIN NUCLEATION-PROMOTING FACTOR WASL"/>
    <property type="match status" value="1"/>
</dbReference>
<dbReference type="GO" id="GO:0005856">
    <property type="term" value="C:cytoskeleton"/>
    <property type="evidence" value="ECO:0007669"/>
    <property type="project" value="UniProtKB-SubCell"/>
</dbReference>
<sequence>MHSDKLCLTDVITYQFPFVFSFGYCLNLISTRQPILIKMKPGLYHEQKCSQLLSKDENESVLQLLGPKCQSLAMAVVQFFSTDGPEGTEWRQKNFGILCFVRDPNRKSYYFRLYCPIRHQLLWEHEMYNGLLYQSPTKFFHCFEAEECIVGFNFASEDEATLFEETVINLQRKKREKRLEQRSKSHNNQNNVLQPVCNSNNTYGPPIQMNGKGHKNKGKNSKNKKYTKDQIGLPENFRHVQHIGWDPDRGFDLGQIKDPQLNTFFAKAGVSESQLRNPQTRDFIYDFIDKHGGMDAIKEDVQDSLVPPPLPTRFRQAPPPPPISNNTSNTRSPAPPPPRPNNMTIPVKKQEEFFIPPPPPLMNAAPPPPPPPQMELIKSKPAEAVPDTRSALLEAIRSGKTLKHVDTSNSVKSPNTEPNSRNDLLDQIRQGVELKSVQPIDKKNVNNNLEADGLAGALARALAERARVIHSDSSTSESSEGAKHFIKSSSTPPAVVTIQSTILCWTIKRIASRLPQETILDIIQNLLPGIQNIDKLTLNLLLLDFLLKYLHSFLKLLLMLAVAPYYRPYLQCLGAGGCCRTASLGFLTTKITESPHWVNTDIGPVVNSSSSRFASSSGVISDFDNPSYLFLNNI</sequence>
<keyword evidence="5" id="KW-0677">Repeat</keyword>
<dbReference type="GO" id="GO:0003779">
    <property type="term" value="F:actin binding"/>
    <property type="evidence" value="ECO:0007669"/>
    <property type="project" value="InterPro"/>
</dbReference>
<evidence type="ECO:0000256" key="3">
    <source>
        <dbReference type="ARBA" id="ARBA00022490"/>
    </source>
</evidence>
<keyword evidence="13" id="KW-1185">Reference proteome</keyword>
<dbReference type="InterPro" id="IPR003124">
    <property type="entry name" value="WH2_dom"/>
</dbReference>
<feature type="domain" description="WH2" evidence="11">
    <location>
        <begin position="420"/>
        <end position="437"/>
    </location>
</feature>
<dbReference type="Pfam" id="PF00568">
    <property type="entry name" value="WH1"/>
    <property type="match status" value="1"/>
</dbReference>
<evidence type="ECO:0000256" key="1">
    <source>
        <dbReference type="ARBA" id="ARBA00004123"/>
    </source>
</evidence>
<dbReference type="InterPro" id="IPR011993">
    <property type="entry name" value="PH-like_dom_sf"/>
</dbReference>
<feature type="compositionally biased region" description="Basic residues" evidence="8">
    <location>
        <begin position="212"/>
        <end position="225"/>
    </location>
</feature>
<dbReference type="AlphaFoldDB" id="A0A6G0TKG6"/>
<evidence type="ECO:0000256" key="5">
    <source>
        <dbReference type="ARBA" id="ARBA00022737"/>
    </source>
</evidence>
<dbReference type="SMART" id="SM00461">
    <property type="entry name" value="WH1"/>
    <property type="match status" value="1"/>
</dbReference>
<dbReference type="InterPro" id="IPR000095">
    <property type="entry name" value="CRIB_dom"/>
</dbReference>
<accession>A0A6G0TKG6</accession>
<dbReference type="CDD" id="cd01205">
    <property type="entry name" value="EVH1_WASP-like"/>
    <property type="match status" value="1"/>
</dbReference>
<organism evidence="12 13">
    <name type="scientific">Aphis glycines</name>
    <name type="common">Soybean aphid</name>
    <dbReference type="NCBI Taxonomy" id="307491"/>
    <lineage>
        <taxon>Eukaryota</taxon>
        <taxon>Metazoa</taxon>
        <taxon>Ecdysozoa</taxon>
        <taxon>Arthropoda</taxon>
        <taxon>Hexapoda</taxon>
        <taxon>Insecta</taxon>
        <taxon>Pterygota</taxon>
        <taxon>Neoptera</taxon>
        <taxon>Paraneoptera</taxon>
        <taxon>Hemiptera</taxon>
        <taxon>Sternorrhyncha</taxon>
        <taxon>Aphidomorpha</taxon>
        <taxon>Aphidoidea</taxon>
        <taxon>Aphididae</taxon>
        <taxon>Aphidini</taxon>
        <taxon>Aphis</taxon>
        <taxon>Aphis</taxon>
    </lineage>
</organism>
<evidence type="ECO:0000259" key="11">
    <source>
        <dbReference type="PROSITE" id="PS51082"/>
    </source>
</evidence>
<dbReference type="SMART" id="SM00246">
    <property type="entry name" value="WH2"/>
    <property type="match status" value="2"/>
</dbReference>
<comment type="subcellular location">
    <subcellularLocation>
        <location evidence="2">Cytoplasm</location>
        <location evidence="2">Cytoskeleton</location>
    </subcellularLocation>
    <subcellularLocation>
        <location evidence="1">Nucleus</location>
    </subcellularLocation>
</comment>
<dbReference type="OrthoDB" id="8963340at2759"/>
<dbReference type="InterPro" id="IPR033927">
    <property type="entry name" value="WASPfam_EVH1"/>
</dbReference>
<dbReference type="GO" id="GO:0005634">
    <property type="term" value="C:nucleus"/>
    <property type="evidence" value="ECO:0007669"/>
    <property type="project" value="UniProtKB-SubCell"/>
</dbReference>
<dbReference type="FunFam" id="2.30.29.30:FF:000130">
    <property type="entry name" value="neural Wiskott-Aldrich syndrome protein"/>
    <property type="match status" value="1"/>
</dbReference>
<dbReference type="Proteomes" id="UP000475862">
    <property type="component" value="Unassembled WGS sequence"/>
</dbReference>